<accession>A0A545V297</accession>
<keyword evidence="1" id="KW-0472">Membrane</keyword>
<keyword evidence="1" id="KW-0812">Transmembrane</keyword>
<name>A0A545V297_9HYPO</name>
<organism evidence="2 3">
    <name type="scientific">Cordyceps javanica</name>
    <dbReference type="NCBI Taxonomy" id="43265"/>
    <lineage>
        <taxon>Eukaryota</taxon>
        <taxon>Fungi</taxon>
        <taxon>Dikarya</taxon>
        <taxon>Ascomycota</taxon>
        <taxon>Pezizomycotina</taxon>
        <taxon>Sordariomycetes</taxon>
        <taxon>Hypocreomycetidae</taxon>
        <taxon>Hypocreales</taxon>
        <taxon>Cordycipitaceae</taxon>
        <taxon>Cordyceps</taxon>
    </lineage>
</organism>
<keyword evidence="1" id="KW-1133">Transmembrane helix</keyword>
<proteinExistence type="predicted"/>
<evidence type="ECO:0000313" key="3">
    <source>
        <dbReference type="Proteomes" id="UP000315783"/>
    </source>
</evidence>
<reference evidence="2 3" key="1">
    <citation type="journal article" date="2019" name="Appl. Microbiol. Biotechnol.">
        <title>Genome sequence of Isaria javanica and comparative genome analysis insights into family S53 peptidase evolution in fungal entomopathogens.</title>
        <authorList>
            <person name="Lin R."/>
            <person name="Zhang X."/>
            <person name="Xin B."/>
            <person name="Zou M."/>
            <person name="Gao Y."/>
            <person name="Qin F."/>
            <person name="Hu Q."/>
            <person name="Xie B."/>
            <person name="Cheng X."/>
        </authorList>
    </citation>
    <scope>NUCLEOTIDE SEQUENCE [LARGE SCALE GENOMIC DNA]</scope>
    <source>
        <strain evidence="2 3">IJ1G</strain>
    </source>
</reference>
<dbReference type="EMBL" id="SPUK01000007">
    <property type="protein sequence ID" value="TQV95836.1"/>
    <property type="molecule type" value="Genomic_DNA"/>
</dbReference>
<comment type="caution">
    <text evidence="2">The sequence shown here is derived from an EMBL/GenBank/DDBJ whole genome shotgun (WGS) entry which is preliminary data.</text>
</comment>
<dbReference type="Proteomes" id="UP000315783">
    <property type="component" value="Unassembled WGS sequence"/>
</dbReference>
<keyword evidence="3" id="KW-1185">Reference proteome</keyword>
<evidence type="ECO:0000256" key="1">
    <source>
        <dbReference type="SAM" id="Phobius"/>
    </source>
</evidence>
<dbReference type="AlphaFoldDB" id="A0A545V297"/>
<sequence>MDAMDDYVFKQHLDACKTLLEKTTCLEIFNYSESLYNVNDERPLPEEVIDDFLHKTGEFAPPDNMPTDLKLLSGKDALHADTFMDRTLSLNKNVYESMVRTMQLPTKHIESTAVVGPFFWHHYSRQGDDPCLQIVYRKSDVRKHDKTRGFEMVLSHSFRTNLTSGFIKGTPTSDLVEVLQQMRACPAEAGHPLVLPVTFLTRDLSERNDMRQRDARTWLRRIENFTTMREGSEQDVMLALDGIARDLTECYAHVLWRPPMLYSSLVDQMRKAMSLFANLASLVQEEDLYFASTDTIADFGKGDLQHRHDNLLSRLDFTQAKLIGLEHYRETTLERLKLQRESVTRSHKLTGRPVSSNVWIYFVIMVPITAALVASWIWFERHRQSQYAKDDADFDSNIIKMESSIVKVIQRKTAVRSVWSYA</sequence>
<gene>
    <name evidence="2" type="ORF">IF1G_05665</name>
</gene>
<feature type="transmembrane region" description="Helical" evidence="1">
    <location>
        <begin position="358"/>
        <end position="379"/>
    </location>
</feature>
<evidence type="ECO:0000313" key="2">
    <source>
        <dbReference type="EMBL" id="TQV95836.1"/>
    </source>
</evidence>
<dbReference type="STRING" id="43265.A0A545V297"/>
<dbReference type="OrthoDB" id="2830640at2759"/>
<protein>
    <submittedName>
        <fullName evidence="2">Mg2+ transporter protein, CorA-like/Zinc transport protein ZntB</fullName>
    </submittedName>
</protein>